<accession>A0ABT5BIG5</accession>
<organism evidence="1 2">
    <name type="scientific">Nannocystis radixulma</name>
    <dbReference type="NCBI Taxonomy" id="2995305"/>
    <lineage>
        <taxon>Bacteria</taxon>
        <taxon>Pseudomonadati</taxon>
        <taxon>Myxococcota</taxon>
        <taxon>Polyangia</taxon>
        <taxon>Nannocystales</taxon>
        <taxon>Nannocystaceae</taxon>
        <taxon>Nannocystis</taxon>
    </lineage>
</organism>
<evidence type="ECO:0000313" key="1">
    <source>
        <dbReference type="EMBL" id="MDC0672832.1"/>
    </source>
</evidence>
<evidence type="ECO:0000313" key="2">
    <source>
        <dbReference type="Proteomes" id="UP001217838"/>
    </source>
</evidence>
<reference evidence="1 2" key="1">
    <citation type="submission" date="2022-11" db="EMBL/GenBank/DDBJ databases">
        <title>Minimal conservation of predation-associated metabolite biosynthetic gene clusters underscores biosynthetic potential of Myxococcota including descriptions for ten novel species: Archangium lansinium sp. nov., Myxococcus landrumus sp. nov., Nannocystis bai.</title>
        <authorList>
            <person name="Ahearne A."/>
            <person name="Stevens C."/>
            <person name="Dowd S."/>
        </authorList>
    </citation>
    <scope>NUCLEOTIDE SEQUENCE [LARGE SCALE GENOMIC DNA]</scope>
    <source>
        <strain evidence="1 2">NCELM</strain>
    </source>
</reference>
<sequence>MFKLKLASAAPFCSEIDLSRGRHQLPGMPRKPSAQPGELDCEAFARRDKEPRERFCLATTAFSTLN</sequence>
<proteinExistence type="predicted"/>
<keyword evidence="2" id="KW-1185">Reference proteome</keyword>
<dbReference type="RefSeq" id="WP_272004946.1">
    <property type="nucleotide sequence ID" value="NZ_JAQNDN010000020.1"/>
</dbReference>
<comment type="caution">
    <text evidence="1">The sequence shown here is derived from an EMBL/GenBank/DDBJ whole genome shotgun (WGS) entry which is preliminary data.</text>
</comment>
<dbReference type="Proteomes" id="UP001217838">
    <property type="component" value="Unassembled WGS sequence"/>
</dbReference>
<protein>
    <submittedName>
        <fullName evidence="1">Uncharacterized protein</fullName>
    </submittedName>
</protein>
<name>A0ABT5BIG5_9BACT</name>
<gene>
    <name evidence="1" type="ORF">POL58_34080</name>
</gene>
<dbReference type="EMBL" id="JAQNDN010000020">
    <property type="protein sequence ID" value="MDC0672832.1"/>
    <property type="molecule type" value="Genomic_DNA"/>
</dbReference>